<keyword evidence="1" id="KW-0472">Membrane</keyword>
<dbReference type="STRING" id="595536.GCA_000178815_03693"/>
<organism evidence="2 3">
    <name type="scientific">Methylosinus trichosporium (strain ATCC 35070 / NCIMB 11131 / UNIQEM 75 / OB3b)</name>
    <dbReference type="NCBI Taxonomy" id="595536"/>
    <lineage>
        <taxon>Bacteria</taxon>
        <taxon>Pseudomonadati</taxon>
        <taxon>Pseudomonadota</taxon>
        <taxon>Alphaproteobacteria</taxon>
        <taxon>Hyphomicrobiales</taxon>
        <taxon>Methylocystaceae</taxon>
        <taxon>Methylosinus</taxon>
    </lineage>
</organism>
<feature type="transmembrane region" description="Helical" evidence="1">
    <location>
        <begin position="126"/>
        <end position="146"/>
    </location>
</feature>
<feature type="transmembrane region" description="Helical" evidence="1">
    <location>
        <begin position="32"/>
        <end position="50"/>
    </location>
</feature>
<dbReference type="KEGG" id="mtw:CQW49_07315"/>
<feature type="transmembrane region" description="Helical" evidence="1">
    <location>
        <begin position="7"/>
        <end position="26"/>
    </location>
</feature>
<accession>A0A2D2CYJ3</accession>
<dbReference type="EMBL" id="CP023737">
    <property type="protein sequence ID" value="ATQ67719.1"/>
    <property type="molecule type" value="Genomic_DNA"/>
</dbReference>
<evidence type="ECO:0000313" key="2">
    <source>
        <dbReference type="EMBL" id="ATQ67719.1"/>
    </source>
</evidence>
<keyword evidence="1" id="KW-1133">Transmembrane helix</keyword>
<feature type="transmembrane region" description="Helical" evidence="1">
    <location>
        <begin position="85"/>
        <end position="106"/>
    </location>
</feature>
<dbReference type="Proteomes" id="UP000230709">
    <property type="component" value="Chromosome"/>
</dbReference>
<dbReference type="RefSeq" id="WP_003612665.1">
    <property type="nucleotide sequence ID" value="NZ_ADVE02000001.1"/>
</dbReference>
<dbReference type="AlphaFoldDB" id="A0A2D2CYJ3"/>
<gene>
    <name evidence="2" type="ORF">CQW49_07315</name>
</gene>
<proteinExistence type="predicted"/>
<protein>
    <submittedName>
        <fullName evidence="2">Uncharacterized protein</fullName>
    </submittedName>
</protein>
<evidence type="ECO:0000256" key="1">
    <source>
        <dbReference type="SAM" id="Phobius"/>
    </source>
</evidence>
<evidence type="ECO:0000313" key="3">
    <source>
        <dbReference type="Proteomes" id="UP000230709"/>
    </source>
</evidence>
<reference evidence="3" key="1">
    <citation type="submission" date="2017-10" db="EMBL/GenBank/DDBJ databases">
        <title>Completed PacBio SMRT sequence of Methylosinus trichosporium OB3b reveals presence of a third large plasmid.</title>
        <authorList>
            <person name="Charles T.C."/>
            <person name="Lynch M.D.J."/>
            <person name="Heil J.R."/>
            <person name="Cheng J."/>
        </authorList>
    </citation>
    <scope>NUCLEOTIDE SEQUENCE [LARGE SCALE GENOMIC DNA]</scope>
    <source>
        <strain evidence="3">OB3b</strain>
    </source>
</reference>
<name>A0A2D2CYJ3_METT3</name>
<keyword evidence="1" id="KW-0812">Transmembrane</keyword>
<keyword evidence="3" id="KW-1185">Reference proteome</keyword>
<sequence>MKITSAFAGAALAAAFCVTLSVFLALTPLRDIGLVALGVPLGLFGESIALRCARLPVKTAGSAFLSACALIDAARTREAAIVARIAAAAAVATAALLAVAGPSYAAQAVAAAPPAANVVSIPWGDWLASLAMASGGLFTLIASYALRGAPAALRAYLTNDAIAKAAHYVIATEVGLVQGKTVEIGVANDLIFTIASRLVDSEPKIAKWAGARLEPLIVAELSRLGLIPPEADAAALGLTAGT</sequence>